<dbReference type="InterPro" id="IPR011330">
    <property type="entry name" value="Glyco_hydro/deAcase_b/a-brl"/>
</dbReference>
<dbReference type="AlphaFoldDB" id="A0A2W7QU71"/>
<feature type="region of interest" description="Disordered" evidence="1">
    <location>
        <begin position="203"/>
        <end position="263"/>
    </location>
</feature>
<protein>
    <recommendedName>
        <fullName evidence="4">Divergent polysaccharide deacetylase</fullName>
    </recommendedName>
</protein>
<dbReference type="Gene3D" id="3.20.20.370">
    <property type="entry name" value="Glycoside hydrolase/deacetylase"/>
    <property type="match status" value="1"/>
</dbReference>
<gene>
    <name evidence="2" type="ORF">LY56_02247</name>
</gene>
<feature type="compositionally biased region" description="Low complexity" evidence="1">
    <location>
        <begin position="151"/>
        <end position="181"/>
    </location>
</feature>
<evidence type="ECO:0000313" key="2">
    <source>
        <dbReference type="EMBL" id="PZX41955.1"/>
    </source>
</evidence>
<evidence type="ECO:0000256" key="1">
    <source>
        <dbReference type="SAM" id="MobiDB-lite"/>
    </source>
</evidence>
<feature type="region of interest" description="Disordered" evidence="1">
    <location>
        <begin position="36"/>
        <end position="87"/>
    </location>
</feature>
<evidence type="ECO:0000313" key="3">
    <source>
        <dbReference type="Proteomes" id="UP000249364"/>
    </source>
</evidence>
<sequence>MGHSVNSSLFAGLAAGAGLVLAGVIGATVIFPPPPSGSAGDAPLSQPVPEGEVSAPRPLVEGQPHTPVAPLDPAPQDMPEGAADAPLPDADMPDFNRPEDLVLLPPQGADMAEDMLALEDTVLLDAPADTELTDIPVPHSPHIDLHPPLPADALPEDGAPALPDAQDSTAAPAPLPSAASAPRADMAIEGVELVPPAPLVQVEDAPQAGSDPEAESAPARQAGPEPRQTMPGTRAQGLPRIGGGEDVPVTVDQDPVPDVTPRPALLRNSVYQAQDGTADKMALILSDAGLPMPIRRDLAALDLPFTIALDPMDSTAQEAAEIYHAAGKEVVILASGLPSGATASDLDVSFNAYFGAVPLAVAVIDVPENGFARNAGLLREVLPLLAQDGHGLLTFAGGLTQAGRAATAAGIAHAEVFRVLDAAGESVFTIRRYLDRAVFQASQIGHVIVFGDAANEETLDALQTWQAERRSGQVALVPVSGILLRDD</sequence>
<dbReference type="OrthoDB" id="7658418at2"/>
<dbReference type="Pfam" id="PF04748">
    <property type="entry name" value="Polysacc_deac_2"/>
    <property type="match status" value="1"/>
</dbReference>
<feature type="compositionally biased region" description="Low complexity" evidence="1">
    <location>
        <begin position="246"/>
        <end position="261"/>
    </location>
</feature>
<comment type="caution">
    <text evidence="2">The sequence shown here is derived from an EMBL/GenBank/DDBJ whole genome shotgun (WGS) entry which is preliminary data.</text>
</comment>
<keyword evidence="3" id="KW-1185">Reference proteome</keyword>
<reference evidence="2 3" key="1">
    <citation type="submission" date="2018-06" db="EMBL/GenBank/DDBJ databases">
        <title>Genomic Encyclopedia of Archaeal and Bacterial Type Strains, Phase II (KMG-II): from individual species to whole genera.</title>
        <authorList>
            <person name="Goeker M."/>
        </authorList>
    </citation>
    <scope>NUCLEOTIDE SEQUENCE [LARGE SCALE GENOMIC DNA]</scope>
    <source>
        <strain evidence="2 3">DSM 13087</strain>
    </source>
</reference>
<organism evidence="2 3">
    <name type="scientific">Roseinatronobacter thiooxidans</name>
    <dbReference type="NCBI Taxonomy" id="121821"/>
    <lineage>
        <taxon>Bacteria</taxon>
        <taxon>Pseudomonadati</taxon>
        <taxon>Pseudomonadota</taxon>
        <taxon>Alphaproteobacteria</taxon>
        <taxon>Rhodobacterales</taxon>
        <taxon>Paracoccaceae</taxon>
        <taxon>Roseinatronobacter</taxon>
    </lineage>
</organism>
<dbReference type="EMBL" id="QKZQ01000010">
    <property type="protein sequence ID" value="PZX41955.1"/>
    <property type="molecule type" value="Genomic_DNA"/>
</dbReference>
<name>A0A2W7QU71_9RHOB</name>
<dbReference type="SUPFAM" id="SSF88713">
    <property type="entry name" value="Glycoside hydrolase/deacetylase"/>
    <property type="match status" value="1"/>
</dbReference>
<dbReference type="GO" id="GO:0005975">
    <property type="term" value="P:carbohydrate metabolic process"/>
    <property type="evidence" value="ECO:0007669"/>
    <property type="project" value="InterPro"/>
</dbReference>
<dbReference type="InterPro" id="IPR006837">
    <property type="entry name" value="Divergent_DAC"/>
</dbReference>
<evidence type="ECO:0008006" key="4">
    <source>
        <dbReference type="Google" id="ProtNLM"/>
    </source>
</evidence>
<dbReference type="Proteomes" id="UP000249364">
    <property type="component" value="Unassembled WGS sequence"/>
</dbReference>
<accession>A0A2W7QU71</accession>
<dbReference type="STRING" id="121821.GCA_001870675_03211"/>
<dbReference type="CDD" id="cd10936">
    <property type="entry name" value="CE4_DAC2"/>
    <property type="match status" value="1"/>
</dbReference>
<proteinExistence type="predicted"/>
<feature type="region of interest" description="Disordered" evidence="1">
    <location>
        <begin position="136"/>
        <end position="181"/>
    </location>
</feature>